<evidence type="ECO:0000313" key="2">
    <source>
        <dbReference type="Proteomes" id="UP000774326"/>
    </source>
</evidence>
<dbReference type="EMBL" id="JAEUBG010002405">
    <property type="protein sequence ID" value="KAH3684594.1"/>
    <property type="molecule type" value="Genomic_DNA"/>
</dbReference>
<keyword evidence="2" id="KW-1185">Reference proteome</keyword>
<evidence type="ECO:0000313" key="1">
    <source>
        <dbReference type="EMBL" id="KAH3684594.1"/>
    </source>
</evidence>
<organism evidence="1 2">
    <name type="scientific">Wickerhamomyces pijperi</name>
    <name type="common">Yeast</name>
    <name type="synonym">Pichia pijperi</name>
    <dbReference type="NCBI Taxonomy" id="599730"/>
    <lineage>
        <taxon>Eukaryota</taxon>
        <taxon>Fungi</taxon>
        <taxon>Dikarya</taxon>
        <taxon>Ascomycota</taxon>
        <taxon>Saccharomycotina</taxon>
        <taxon>Saccharomycetes</taxon>
        <taxon>Phaffomycetales</taxon>
        <taxon>Wickerhamomycetaceae</taxon>
        <taxon>Wickerhamomyces</taxon>
    </lineage>
</organism>
<name>A0A9P8Q806_WICPI</name>
<dbReference type="AlphaFoldDB" id="A0A9P8Q806"/>
<reference evidence="1" key="2">
    <citation type="submission" date="2021-01" db="EMBL/GenBank/DDBJ databases">
        <authorList>
            <person name="Schikora-Tamarit M.A."/>
        </authorList>
    </citation>
    <scope>NUCLEOTIDE SEQUENCE</scope>
    <source>
        <strain evidence="1">CBS2887</strain>
    </source>
</reference>
<gene>
    <name evidence="1" type="ORF">WICPIJ_004425</name>
</gene>
<comment type="caution">
    <text evidence="1">The sequence shown here is derived from an EMBL/GenBank/DDBJ whole genome shotgun (WGS) entry which is preliminary data.</text>
</comment>
<accession>A0A9P8Q806</accession>
<protein>
    <submittedName>
        <fullName evidence="1">Uncharacterized protein</fullName>
    </submittedName>
</protein>
<proteinExistence type="predicted"/>
<sequence>MVPVRSIFGVTLEDKSKTGPGSPTLNGVIVVSASNSSSELVLAYNVCDFTDEEEMEPPLILEVKELMREFDFLCVLNGGCFAVGIMVATVTATGDCVVDFGLAKVDVELCKAGTGSEKVGEL</sequence>
<dbReference type="Proteomes" id="UP000774326">
    <property type="component" value="Unassembled WGS sequence"/>
</dbReference>
<reference evidence="1" key="1">
    <citation type="journal article" date="2021" name="Open Biol.">
        <title>Shared evolutionary footprints suggest mitochondrial oxidative damage underlies multiple complex I losses in fungi.</title>
        <authorList>
            <person name="Schikora-Tamarit M.A."/>
            <person name="Marcet-Houben M."/>
            <person name="Nosek J."/>
            <person name="Gabaldon T."/>
        </authorList>
    </citation>
    <scope>NUCLEOTIDE SEQUENCE</scope>
    <source>
        <strain evidence="1">CBS2887</strain>
    </source>
</reference>